<feature type="chain" id="PRO_5029516514" description="CopC domain-containing protein" evidence="7">
    <location>
        <begin position="26"/>
        <end position="188"/>
    </location>
</feature>
<feature type="region of interest" description="Disordered" evidence="5">
    <location>
        <begin position="127"/>
        <end position="152"/>
    </location>
</feature>
<keyword evidence="2" id="KW-0479">Metal-binding</keyword>
<evidence type="ECO:0000313" key="9">
    <source>
        <dbReference type="EMBL" id="BBY29264.1"/>
    </source>
</evidence>
<sequence>MNVIARTIAATMLALALGMWGAAGAGAHTTLAGSDPADGASLPTAPRTVTLTFSEDINPAFANIAVSAADGANRVSGPAKVDGPRLSAPVDADLPGGEYTIGYRVVSADGHPVTGSIRFTVAAAPGAPTASAAPAPAPESAPADETGPLGADSTTSILAAGAAGLLLAGGIVFWQSRKRRGGDEPPNP</sequence>
<reference evidence="9 10" key="1">
    <citation type="journal article" date="2019" name="Emerg. Microbes Infect.">
        <title>Comprehensive subspecies identification of 175 nontuberculous mycobacteria species based on 7547 genomic profiles.</title>
        <authorList>
            <person name="Matsumoto Y."/>
            <person name="Kinjo T."/>
            <person name="Motooka D."/>
            <person name="Nabeya D."/>
            <person name="Jung N."/>
            <person name="Uechi K."/>
            <person name="Horii T."/>
            <person name="Iida T."/>
            <person name="Fujita J."/>
            <person name="Nakamura S."/>
        </authorList>
    </citation>
    <scope>NUCLEOTIDE SEQUENCE [LARGE SCALE GENOMIC DNA]</scope>
    <source>
        <strain evidence="9 10">JCM 17899</strain>
    </source>
</reference>
<dbReference type="GO" id="GO:0046688">
    <property type="term" value="P:response to copper ion"/>
    <property type="evidence" value="ECO:0007669"/>
    <property type="project" value="InterPro"/>
</dbReference>
<dbReference type="InterPro" id="IPR032694">
    <property type="entry name" value="CopC/D"/>
</dbReference>
<dbReference type="PANTHER" id="PTHR34820">
    <property type="entry name" value="INNER MEMBRANE PROTEIN YEBZ"/>
    <property type="match status" value="1"/>
</dbReference>
<dbReference type="InterPro" id="IPR014755">
    <property type="entry name" value="Cu-Rt/internalin_Ig-like"/>
</dbReference>
<dbReference type="EMBL" id="AP022588">
    <property type="protein sequence ID" value="BBY29264.1"/>
    <property type="molecule type" value="Genomic_DNA"/>
</dbReference>
<dbReference type="GO" id="GO:0005886">
    <property type="term" value="C:plasma membrane"/>
    <property type="evidence" value="ECO:0007669"/>
    <property type="project" value="TreeGrafter"/>
</dbReference>
<keyword evidence="6" id="KW-0812">Transmembrane</keyword>
<organism evidence="9 10">
    <name type="scientific">Mycolicibacterium sediminis</name>
    <dbReference type="NCBI Taxonomy" id="1286180"/>
    <lineage>
        <taxon>Bacteria</taxon>
        <taxon>Bacillati</taxon>
        <taxon>Actinomycetota</taxon>
        <taxon>Actinomycetes</taxon>
        <taxon>Mycobacteriales</taxon>
        <taxon>Mycobacteriaceae</taxon>
        <taxon>Mycolicibacterium</taxon>
    </lineage>
</organism>
<dbReference type="PANTHER" id="PTHR34820:SF4">
    <property type="entry name" value="INNER MEMBRANE PROTEIN YEBZ"/>
    <property type="match status" value="1"/>
</dbReference>
<dbReference type="Pfam" id="PF04234">
    <property type="entry name" value="CopC"/>
    <property type="match status" value="1"/>
</dbReference>
<dbReference type="InterPro" id="IPR014756">
    <property type="entry name" value="Ig_E-set"/>
</dbReference>
<dbReference type="GO" id="GO:0030313">
    <property type="term" value="C:cell envelope"/>
    <property type="evidence" value="ECO:0007669"/>
    <property type="project" value="UniProtKB-SubCell"/>
</dbReference>
<dbReference type="Gene3D" id="2.60.40.1220">
    <property type="match status" value="1"/>
</dbReference>
<feature type="compositionally biased region" description="Low complexity" evidence="5">
    <location>
        <begin position="127"/>
        <end position="143"/>
    </location>
</feature>
<feature type="signal peptide" evidence="7">
    <location>
        <begin position="1"/>
        <end position="25"/>
    </location>
</feature>
<evidence type="ECO:0000256" key="7">
    <source>
        <dbReference type="SAM" id="SignalP"/>
    </source>
</evidence>
<dbReference type="GO" id="GO:0006825">
    <property type="term" value="P:copper ion transport"/>
    <property type="evidence" value="ECO:0007669"/>
    <property type="project" value="InterPro"/>
</dbReference>
<proteinExistence type="predicted"/>
<evidence type="ECO:0000256" key="6">
    <source>
        <dbReference type="SAM" id="Phobius"/>
    </source>
</evidence>
<dbReference type="InterPro" id="IPR007348">
    <property type="entry name" value="CopC_dom"/>
</dbReference>
<keyword evidence="6" id="KW-0472">Membrane</keyword>
<evidence type="ECO:0000256" key="2">
    <source>
        <dbReference type="ARBA" id="ARBA00022723"/>
    </source>
</evidence>
<feature type="transmembrane region" description="Helical" evidence="6">
    <location>
        <begin position="156"/>
        <end position="174"/>
    </location>
</feature>
<dbReference type="GO" id="GO:0042597">
    <property type="term" value="C:periplasmic space"/>
    <property type="evidence" value="ECO:0007669"/>
    <property type="project" value="InterPro"/>
</dbReference>
<keyword evidence="10" id="KW-1185">Reference proteome</keyword>
<evidence type="ECO:0000256" key="5">
    <source>
        <dbReference type="SAM" id="MobiDB-lite"/>
    </source>
</evidence>
<evidence type="ECO:0000313" key="10">
    <source>
        <dbReference type="Proteomes" id="UP000467193"/>
    </source>
</evidence>
<evidence type="ECO:0000259" key="8">
    <source>
        <dbReference type="Pfam" id="PF04234"/>
    </source>
</evidence>
<feature type="domain" description="CopC" evidence="8">
    <location>
        <begin position="28"/>
        <end position="121"/>
    </location>
</feature>
<gene>
    <name evidence="9" type="ORF">MSEDJ_33600</name>
</gene>
<dbReference type="GO" id="GO:0005507">
    <property type="term" value="F:copper ion binding"/>
    <property type="evidence" value="ECO:0007669"/>
    <property type="project" value="InterPro"/>
</dbReference>
<name>A0A7I7QSI1_9MYCO</name>
<keyword evidence="6" id="KW-1133">Transmembrane helix</keyword>
<comment type="subcellular location">
    <subcellularLocation>
        <location evidence="1">Cell envelope</location>
    </subcellularLocation>
</comment>
<dbReference type="KEGG" id="msei:MSEDJ_33600"/>
<keyword evidence="3 7" id="KW-0732">Signal</keyword>
<dbReference type="SUPFAM" id="SSF81296">
    <property type="entry name" value="E set domains"/>
    <property type="match status" value="1"/>
</dbReference>
<evidence type="ECO:0000256" key="3">
    <source>
        <dbReference type="ARBA" id="ARBA00022729"/>
    </source>
</evidence>
<dbReference type="RefSeq" id="WP_246230681.1">
    <property type="nucleotide sequence ID" value="NZ_AP022588.1"/>
</dbReference>
<dbReference type="Proteomes" id="UP000467193">
    <property type="component" value="Chromosome"/>
</dbReference>
<accession>A0A7I7QSI1</accession>
<dbReference type="AlphaFoldDB" id="A0A7I7QSI1"/>
<evidence type="ECO:0000256" key="1">
    <source>
        <dbReference type="ARBA" id="ARBA00004196"/>
    </source>
</evidence>
<keyword evidence="4" id="KW-0186">Copper</keyword>
<evidence type="ECO:0000256" key="4">
    <source>
        <dbReference type="ARBA" id="ARBA00023008"/>
    </source>
</evidence>
<protein>
    <recommendedName>
        <fullName evidence="8">CopC domain-containing protein</fullName>
    </recommendedName>
</protein>